<evidence type="ECO:0000259" key="1">
    <source>
        <dbReference type="SMART" id="SM00642"/>
    </source>
</evidence>
<dbReference type="CDD" id="cd11324">
    <property type="entry name" value="AmyAc_Amylosucrase"/>
    <property type="match status" value="1"/>
</dbReference>
<dbReference type="Gene3D" id="3.20.20.80">
    <property type="entry name" value="Glycosidases"/>
    <property type="match status" value="1"/>
</dbReference>
<dbReference type="SUPFAM" id="SSF51445">
    <property type="entry name" value="(Trans)glycosidases"/>
    <property type="match status" value="1"/>
</dbReference>
<dbReference type="PANTHER" id="PTHR10357">
    <property type="entry name" value="ALPHA-AMYLASE FAMILY MEMBER"/>
    <property type="match status" value="1"/>
</dbReference>
<dbReference type="PANTHER" id="PTHR10357:SF213">
    <property type="entry name" value="ALPHA AMYLASE CATALYTIC REGION"/>
    <property type="match status" value="1"/>
</dbReference>
<organism evidence="2">
    <name type="scientific">Salinispirillum sp. LH 10-3-1</name>
    <dbReference type="NCBI Taxonomy" id="2952525"/>
    <lineage>
        <taxon>Bacteria</taxon>
        <taxon>Pseudomonadati</taxon>
        <taxon>Pseudomonadota</taxon>
        <taxon>Gammaproteobacteria</taxon>
        <taxon>Oceanospirillales</taxon>
        <taxon>Saccharospirillaceae</taxon>
        <taxon>Salinispirillum</taxon>
    </lineage>
</organism>
<dbReference type="Gene3D" id="2.60.40.1180">
    <property type="entry name" value="Golgi alpha-mannosidase II"/>
    <property type="match status" value="1"/>
</dbReference>
<dbReference type="GO" id="GO:0016787">
    <property type="term" value="F:hydrolase activity"/>
    <property type="evidence" value="ECO:0007669"/>
    <property type="project" value="UniProtKB-KW"/>
</dbReference>
<feature type="domain" description="Glycosyl hydrolase family 13 catalytic" evidence="1">
    <location>
        <begin position="107"/>
        <end position="538"/>
    </location>
</feature>
<dbReference type="RefSeq" id="WP_304994127.1">
    <property type="nucleotide sequence ID" value="NZ_CP101717.1"/>
</dbReference>
<sequence length="655" mass="74902">MSKSASPVFTDDVQKTLARLLPRIQPLAKSDAEWRAFEANLSLHFPRLFELLRSLYGTQYDFFYHLEQILRTAFQAWQARSATLKKQDKQRVANPDWFRDEQMLGAACYVDLFAGDLKALQAKIPYFKELGLTYLHLMPLFKAPAEDSDGGYAVSDYRQVDPALGTMADLKKLATALRKEGISLVLDFVFNHTSDEHAWAEQAKQGNPEYMDYYFCFEDRTEVDEYERTLREIFPEIRKGCFTWREDMQRWVWTTFNSFQWDLNYRNPAVFNAMAGELLYLANAGADVLRFDALAFVWKEKGTSCENLPKAHTVIQAFNAMAAIAAPGLLFKSEAIVHPDEVVKYIGRDECQLSYNPLLMALLWNSLATRKTRLMTRSLQARFPIDGDCAWVNYIRGHDDIGWTFDDNIAWQLGINPDHHRQFLNRYYTGQFEGSFARGVPFQENPLNGDCRVAGMLASLVGIEKGLEEENSAVVDMAIRRILLMHAIIFSIGGVPVLYMGDELGLLNDYSYENDPSKRYDSRWVNRVAVNDELLAQRNIPSTVAYKVFYGLQHLIQRRRSLPILGRANTEILDADNVHVFSFVRIQGDQRLLVLANFAETPQVVSQEFIQGVMHSADLHDVLTSTAVEFSEQAITLQAYEVLWLQSQEASPLAE</sequence>
<dbReference type="AlphaFoldDB" id="A0AB38YBZ7"/>
<dbReference type="GO" id="GO:0047669">
    <property type="term" value="F:amylosucrase activity"/>
    <property type="evidence" value="ECO:0007669"/>
    <property type="project" value="InterPro"/>
</dbReference>
<dbReference type="InterPro" id="IPR045857">
    <property type="entry name" value="O16G_dom_2"/>
</dbReference>
<keyword evidence="2" id="KW-0378">Hydrolase</keyword>
<dbReference type="EMBL" id="CP101717">
    <property type="protein sequence ID" value="WLD56843.1"/>
    <property type="molecule type" value="Genomic_DNA"/>
</dbReference>
<dbReference type="Gene3D" id="3.90.400.10">
    <property type="entry name" value="Oligo-1,6-glucosidase, Domain 2"/>
    <property type="match status" value="1"/>
</dbReference>
<name>A0AB38YBZ7_9GAMM</name>
<protein>
    <submittedName>
        <fullName evidence="2">Alpha-amylase family glycosyl hydrolase</fullName>
    </submittedName>
</protein>
<accession>A0AB38YBZ7</accession>
<dbReference type="InterPro" id="IPR032091">
    <property type="entry name" value="Malt_amylase-like_C"/>
</dbReference>
<proteinExistence type="predicted"/>
<gene>
    <name evidence="2" type="ORF">NFC81_08880</name>
</gene>
<dbReference type="Pfam" id="PF00128">
    <property type="entry name" value="Alpha-amylase"/>
    <property type="match status" value="1"/>
</dbReference>
<evidence type="ECO:0000313" key="2">
    <source>
        <dbReference type="EMBL" id="WLD56843.1"/>
    </source>
</evidence>
<dbReference type="InterPro" id="IPR017853">
    <property type="entry name" value="GH"/>
</dbReference>
<dbReference type="Pfam" id="PF16657">
    <property type="entry name" value="Malt_amylase_C"/>
    <property type="match status" value="1"/>
</dbReference>
<reference evidence="2" key="1">
    <citation type="submission" date="2022-07" db="EMBL/GenBank/DDBJ databases">
        <title>Complete genome sequence of Salinispirillum sp. LH10-3-1 capable of multiple carbohydrate inversion isolated from a soda lake.</title>
        <authorList>
            <person name="Liu J."/>
            <person name="Zhai Y."/>
            <person name="Zhang H."/>
            <person name="Yang H."/>
            <person name="Qu J."/>
            <person name="Li J."/>
        </authorList>
    </citation>
    <scope>NUCLEOTIDE SEQUENCE</scope>
    <source>
        <strain evidence="2">LH 10-3-1</strain>
    </source>
</reference>
<dbReference type="GO" id="GO:0005975">
    <property type="term" value="P:carbohydrate metabolic process"/>
    <property type="evidence" value="ECO:0007669"/>
    <property type="project" value="InterPro"/>
</dbReference>
<dbReference type="InterPro" id="IPR013780">
    <property type="entry name" value="Glyco_hydro_b"/>
</dbReference>
<dbReference type="SMART" id="SM00642">
    <property type="entry name" value="Aamy"/>
    <property type="match status" value="1"/>
</dbReference>
<dbReference type="Gene3D" id="1.10.1740.10">
    <property type="match status" value="1"/>
</dbReference>
<dbReference type="InterPro" id="IPR044077">
    <property type="entry name" value="Amylosucrase"/>
</dbReference>
<dbReference type="SUPFAM" id="SSF51011">
    <property type="entry name" value="Glycosyl hydrolase domain"/>
    <property type="match status" value="1"/>
</dbReference>
<dbReference type="InterPro" id="IPR006047">
    <property type="entry name" value="GH13_cat_dom"/>
</dbReference>